<evidence type="ECO:0000313" key="1">
    <source>
        <dbReference type="EMBL" id="GBP42671.1"/>
    </source>
</evidence>
<gene>
    <name evidence="1" type="ORF">EVAR_21946_1</name>
</gene>
<comment type="caution">
    <text evidence="1">The sequence shown here is derived from an EMBL/GenBank/DDBJ whole genome shotgun (WGS) entry which is preliminary data.</text>
</comment>
<reference evidence="1 2" key="1">
    <citation type="journal article" date="2019" name="Commun. Biol.">
        <title>The bagworm genome reveals a unique fibroin gene that provides high tensile strength.</title>
        <authorList>
            <person name="Kono N."/>
            <person name="Nakamura H."/>
            <person name="Ohtoshi R."/>
            <person name="Tomita M."/>
            <person name="Numata K."/>
            <person name="Arakawa K."/>
        </authorList>
    </citation>
    <scope>NUCLEOTIDE SEQUENCE [LARGE SCALE GENOMIC DNA]</scope>
</reference>
<dbReference type="Gene3D" id="3.15.10.30">
    <property type="entry name" value="Haemolymph juvenile hormone binding protein"/>
    <property type="match status" value="1"/>
</dbReference>
<proteinExistence type="predicted"/>
<keyword evidence="2" id="KW-1185">Reference proteome</keyword>
<dbReference type="Proteomes" id="UP000299102">
    <property type="component" value="Unassembled WGS sequence"/>
</dbReference>
<evidence type="ECO:0000313" key="2">
    <source>
        <dbReference type="Proteomes" id="UP000299102"/>
    </source>
</evidence>
<organism evidence="1 2">
    <name type="scientific">Eumeta variegata</name>
    <name type="common">Bagworm moth</name>
    <name type="synonym">Eumeta japonica</name>
    <dbReference type="NCBI Taxonomy" id="151549"/>
    <lineage>
        <taxon>Eukaryota</taxon>
        <taxon>Metazoa</taxon>
        <taxon>Ecdysozoa</taxon>
        <taxon>Arthropoda</taxon>
        <taxon>Hexapoda</taxon>
        <taxon>Insecta</taxon>
        <taxon>Pterygota</taxon>
        <taxon>Neoptera</taxon>
        <taxon>Endopterygota</taxon>
        <taxon>Lepidoptera</taxon>
        <taxon>Glossata</taxon>
        <taxon>Ditrysia</taxon>
        <taxon>Tineoidea</taxon>
        <taxon>Psychidae</taxon>
        <taxon>Oiketicinae</taxon>
        <taxon>Eumeta</taxon>
    </lineage>
</organism>
<name>A0A4C1VV87_EUMVA</name>
<accession>A0A4C1VV87</accession>
<sequence>MLSVILPTQRKNLYSEATVKKIRSAGFRGGVEIAVTCAEVLQFINANSMQLAGEFGGPIIKRTLDYTMTTIRKFFDAYTYDQLVHVPFDESYFNRK</sequence>
<dbReference type="OrthoDB" id="7057518at2759"/>
<dbReference type="EMBL" id="BGZK01000422">
    <property type="protein sequence ID" value="GBP42671.1"/>
    <property type="molecule type" value="Genomic_DNA"/>
</dbReference>
<dbReference type="AlphaFoldDB" id="A0A4C1VV87"/>
<protein>
    <submittedName>
        <fullName evidence="1">Uncharacterized protein</fullName>
    </submittedName>
</protein>
<dbReference type="InterPro" id="IPR038606">
    <property type="entry name" value="To_sf"/>
</dbReference>